<evidence type="ECO:0000256" key="1">
    <source>
        <dbReference type="SAM" id="SignalP"/>
    </source>
</evidence>
<dbReference type="Proteomes" id="UP000237631">
    <property type="component" value="Unassembled WGS sequence"/>
</dbReference>
<dbReference type="OrthoDB" id="10320473at2759"/>
<sequence length="102" mass="11458">MQIIYLLPLIPLVALAHPLAMPDQAKNDKAVKTNEESYQWASDGGYVSFYAKDKEAVAEKVKRENDEESYQWASDGGYVSFYAKDKEATGDEAKREGEVEGY</sequence>
<evidence type="ECO:0000313" key="2">
    <source>
        <dbReference type="EMBL" id="PPJ55269.1"/>
    </source>
</evidence>
<dbReference type="EMBL" id="PNEN01000545">
    <property type="protein sequence ID" value="PPJ55269.1"/>
    <property type="molecule type" value="Genomic_DNA"/>
</dbReference>
<keyword evidence="1" id="KW-0732">Signal</keyword>
<feature type="chain" id="PRO_5015541298" evidence="1">
    <location>
        <begin position="17"/>
        <end position="102"/>
    </location>
</feature>
<reference evidence="3" key="1">
    <citation type="journal article" date="2017" name="bioRxiv">
        <title>Conservation of a gene cluster reveals novel cercosporin biosynthetic mechanisms and extends production to the genus Colletotrichum.</title>
        <authorList>
            <person name="de Jonge R."/>
            <person name="Ebert M.K."/>
            <person name="Huitt-Roehl C.R."/>
            <person name="Pal P."/>
            <person name="Suttle J.C."/>
            <person name="Spanner R.E."/>
            <person name="Neubauer J.D."/>
            <person name="Jurick W.M.II."/>
            <person name="Stott K.A."/>
            <person name="Secor G.A."/>
            <person name="Thomma B.P.H.J."/>
            <person name="Van de Peer Y."/>
            <person name="Townsend C.A."/>
            <person name="Bolton M.D."/>
        </authorList>
    </citation>
    <scope>NUCLEOTIDE SEQUENCE [LARGE SCALE GENOMIC DNA]</scope>
    <source>
        <strain evidence="3">CBS538.71</strain>
    </source>
</reference>
<protein>
    <submittedName>
        <fullName evidence="2">Uncharacterized protein</fullName>
    </submittedName>
</protein>
<accession>A0A2S6C6B0</accession>
<evidence type="ECO:0000313" key="3">
    <source>
        <dbReference type="Proteomes" id="UP000237631"/>
    </source>
</evidence>
<feature type="signal peptide" evidence="1">
    <location>
        <begin position="1"/>
        <end position="16"/>
    </location>
</feature>
<dbReference type="AlphaFoldDB" id="A0A2S6C6B0"/>
<keyword evidence="3" id="KW-1185">Reference proteome</keyword>
<proteinExistence type="predicted"/>
<gene>
    <name evidence="2" type="ORF">CBER1_04280</name>
</gene>
<organism evidence="2 3">
    <name type="scientific">Cercospora berteroae</name>
    <dbReference type="NCBI Taxonomy" id="357750"/>
    <lineage>
        <taxon>Eukaryota</taxon>
        <taxon>Fungi</taxon>
        <taxon>Dikarya</taxon>
        <taxon>Ascomycota</taxon>
        <taxon>Pezizomycotina</taxon>
        <taxon>Dothideomycetes</taxon>
        <taxon>Dothideomycetidae</taxon>
        <taxon>Mycosphaerellales</taxon>
        <taxon>Mycosphaerellaceae</taxon>
        <taxon>Cercospora</taxon>
    </lineage>
</organism>
<comment type="caution">
    <text evidence="2">The sequence shown here is derived from an EMBL/GenBank/DDBJ whole genome shotgun (WGS) entry which is preliminary data.</text>
</comment>
<name>A0A2S6C6B0_9PEZI</name>